<comment type="caution">
    <text evidence="1">The sequence shown here is derived from an EMBL/GenBank/DDBJ whole genome shotgun (WGS) entry which is preliminary data.</text>
</comment>
<accession>A0ABD2A3D7</accession>
<name>A0ABD2A3D7_VESSQ</name>
<evidence type="ECO:0000313" key="1">
    <source>
        <dbReference type="EMBL" id="KAL2714892.1"/>
    </source>
</evidence>
<dbReference type="Proteomes" id="UP001607302">
    <property type="component" value="Unassembled WGS sequence"/>
</dbReference>
<evidence type="ECO:0000313" key="2">
    <source>
        <dbReference type="Proteomes" id="UP001607302"/>
    </source>
</evidence>
<dbReference type="AlphaFoldDB" id="A0ABD2A3D7"/>
<proteinExistence type="predicted"/>
<dbReference type="EMBL" id="JAUDFV010000155">
    <property type="protein sequence ID" value="KAL2714892.1"/>
    <property type="molecule type" value="Genomic_DNA"/>
</dbReference>
<gene>
    <name evidence="1" type="ORF">V1478_014590</name>
</gene>
<sequence>MYISSYEPKPFSNYIYRISCLRTSVDVYIVKIKHDPSFFSRLTRERKRKETLSPCYFFYNETPIRLFESLGKRFLVALLSYNRTYADCQQQITVEFQDFDFD</sequence>
<protein>
    <submittedName>
        <fullName evidence="1">Uncharacterized protein</fullName>
    </submittedName>
</protein>
<reference evidence="1 2" key="1">
    <citation type="journal article" date="2024" name="Ann. Entomol. Soc. Am.">
        <title>Genomic analyses of the southern and eastern yellowjacket wasps (Hymenoptera: Vespidae) reveal evolutionary signatures of social life.</title>
        <authorList>
            <person name="Catto M.A."/>
            <person name="Caine P.B."/>
            <person name="Orr S.E."/>
            <person name="Hunt B.G."/>
            <person name="Goodisman M.A.D."/>
        </authorList>
    </citation>
    <scope>NUCLEOTIDE SEQUENCE [LARGE SCALE GENOMIC DNA]</scope>
    <source>
        <strain evidence="1">233</strain>
        <tissue evidence="1">Head and thorax</tissue>
    </source>
</reference>
<keyword evidence="2" id="KW-1185">Reference proteome</keyword>
<organism evidence="1 2">
    <name type="scientific">Vespula squamosa</name>
    <name type="common">Southern yellow jacket</name>
    <name type="synonym">Wasp</name>
    <dbReference type="NCBI Taxonomy" id="30214"/>
    <lineage>
        <taxon>Eukaryota</taxon>
        <taxon>Metazoa</taxon>
        <taxon>Ecdysozoa</taxon>
        <taxon>Arthropoda</taxon>
        <taxon>Hexapoda</taxon>
        <taxon>Insecta</taxon>
        <taxon>Pterygota</taxon>
        <taxon>Neoptera</taxon>
        <taxon>Endopterygota</taxon>
        <taxon>Hymenoptera</taxon>
        <taxon>Apocrita</taxon>
        <taxon>Aculeata</taxon>
        <taxon>Vespoidea</taxon>
        <taxon>Vespidae</taxon>
        <taxon>Vespinae</taxon>
        <taxon>Vespula</taxon>
    </lineage>
</organism>